<evidence type="ECO:0000313" key="1">
    <source>
        <dbReference type="EMBL" id="AFK05428.1"/>
    </source>
</evidence>
<organism evidence="1 2">
    <name type="scientific">Emticicia oligotrophica (strain DSM 17448 / CIP 109782 / MTCC 6937 / GPTSA100-15)</name>
    <dbReference type="NCBI Taxonomy" id="929562"/>
    <lineage>
        <taxon>Bacteria</taxon>
        <taxon>Pseudomonadati</taxon>
        <taxon>Bacteroidota</taxon>
        <taxon>Cytophagia</taxon>
        <taxon>Cytophagales</taxon>
        <taxon>Leadbetterellaceae</taxon>
        <taxon>Emticicia</taxon>
    </lineage>
</organism>
<keyword evidence="2" id="KW-1185">Reference proteome</keyword>
<name>A0ABM5N7M5_EMTOG</name>
<dbReference type="EMBL" id="CP002961">
    <property type="protein sequence ID" value="AFK05428.1"/>
    <property type="molecule type" value="Genomic_DNA"/>
</dbReference>
<evidence type="ECO:0000313" key="2">
    <source>
        <dbReference type="Proteomes" id="UP000002875"/>
    </source>
</evidence>
<gene>
    <name evidence="1" type="ordered locus">Emtol_4305</name>
</gene>
<evidence type="ECO:0008006" key="3">
    <source>
        <dbReference type="Google" id="ProtNLM"/>
    </source>
</evidence>
<dbReference type="Pfam" id="PF06082">
    <property type="entry name" value="YjbH"/>
    <property type="match status" value="1"/>
</dbReference>
<proteinExistence type="predicted"/>
<dbReference type="Proteomes" id="UP000002875">
    <property type="component" value="Chromosome"/>
</dbReference>
<accession>A0ABM5N7M5</accession>
<protein>
    <recommendedName>
        <fullName evidence="3">YjbH domain-containing protein</fullName>
    </recommendedName>
</protein>
<dbReference type="InterPro" id="IPR010344">
    <property type="entry name" value="YbjH"/>
</dbReference>
<sequence length="278" mass="31157">MVGINIFNCTLKERARKLILLKTLLVFWLVSLQGYAQRNISGKPGYFNVPSAVSIEDGLLCLGYTYNPKAYSLRSPGKLPEQILYANLVILPNLDVTFSLLQMRSNGKRLKSEALGDRQFDIRWRAVKEKKYMPAIAFVLTNPFTIDGAMITQAIVATKQFQINQLWKAELTGGYGSKYYIGRNEKNANNGNVFSKFIILNKSTDKFKNRYLVGAIAGGKLVFKNKIGVMAEWDGLKLNGGAFVQLFKHLNFQAGMLNGDQWMFGASFQGNLNAKTNN</sequence>
<reference evidence="1 2" key="1">
    <citation type="submission" date="2011-07" db="EMBL/GenBank/DDBJ databases">
        <title>The complete genome of chromosome of Emticicia oligotrophica DSM 17448.</title>
        <authorList>
            <consortium name="US DOE Joint Genome Institute (JGI-PGF)"/>
            <person name="Lucas S."/>
            <person name="Han J."/>
            <person name="Lapidus A."/>
            <person name="Bruce D."/>
            <person name="Goodwin L."/>
            <person name="Pitluck S."/>
            <person name="Peters L."/>
            <person name="Kyrpides N."/>
            <person name="Mavromatis K."/>
            <person name="Ivanova N."/>
            <person name="Ovchinnikova G."/>
            <person name="Teshima H."/>
            <person name="Detter J.C."/>
            <person name="Tapia R."/>
            <person name="Han C."/>
            <person name="Land M."/>
            <person name="Hauser L."/>
            <person name="Markowitz V."/>
            <person name="Cheng J.-F."/>
            <person name="Hugenholtz P."/>
            <person name="Woyke T."/>
            <person name="Wu D."/>
            <person name="Tindall B."/>
            <person name="Pomrenke H."/>
            <person name="Brambilla E."/>
            <person name="Klenk H.-P."/>
            <person name="Eisen J.A."/>
        </authorList>
    </citation>
    <scope>NUCLEOTIDE SEQUENCE [LARGE SCALE GENOMIC DNA]</scope>
    <source>
        <strain evidence="1 2">DSM 17448</strain>
    </source>
</reference>